<name>A0A923MRE7_9BURK</name>
<keyword evidence="3" id="KW-0488">Methylation</keyword>
<dbReference type="SMART" id="SM00283">
    <property type="entry name" value="MA"/>
    <property type="match status" value="1"/>
</dbReference>
<dbReference type="CDD" id="cd11386">
    <property type="entry name" value="MCP_signal"/>
    <property type="match status" value="1"/>
</dbReference>
<dbReference type="InterPro" id="IPR004090">
    <property type="entry name" value="Chemotax_Me-accpt_rcpt"/>
</dbReference>
<dbReference type="Gene3D" id="1.10.287.950">
    <property type="entry name" value="Methyl-accepting chemotaxis protein"/>
    <property type="match status" value="1"/>
</dbReference>
<proteinExistence type="inferred from homology"/>
<keyword evidence="8 10" id="KW-0807">Transducer</keyword>
<keyword evidence="7 11" id="KW-0472">Membrane</keyword>
<dbReference type="InterPro" id="IPR004089">
    <property type="entry name" value="MCPsignal_dom"/>
</dbReference>
<dbReference type="PANTHER" id="PTHR43531">
    <property type="entry name" value="PROTEIN ICFG"/>
    <property type="match status" value="1"/>
</dbReference>
<dbReference type="FunFam" id="1.10.287.950:FF:000001">
    <property type="entry name" value="Methyl-accepting chemotaxis sensory transducer"/>
    <property type="match status" value="1"/>
</dbReference>
<dbReference type="GO" id="GO:0006935">
    <property type="term" value="P:chemotaxis"/>
    <property type="evidence" value="ECO:0007669"/>
    <property type="project" value="InterPro"/>
</dbReference>
<keyword evidence="14" id="KW-1185">Reference proteome</keyword>
<dbReference type="InterPro" id="IPR003122">
    <property type="entry name" value="Tar_rcpt_lig-bd"/>
</dbReference>
<evidence type="ECO:0000256" key="1">
    <source>
        <dbReference type="ARBA" id="ARBA00004429"/>
    </source>
</evidence>
<evidence type="ECO:0000256" key="5">
    <source>
        <dbReference type="ARBA" id="ARBA00022692"/>
    </source>
</evidence>
<feature type="domain" description="Methyl-accepting transducer" evidence="12">
    <location>
        <begin position="279"/>
        <end position="508"/>
    </location>
</feature>
<reference evidence="13" key="1">
    <citation type="submission" date="2020-08" db="EMBL/GenBank/DDBJ databases">
        <title>Ramlibacter sp. USB13 16S ribosomal RNA gene genome sequencing and assembly.</title>
        <authorList>
            <person name="Kang M."/>
        </authorList>
    </citation>
    <scope>NUCLEOTIDE SEQUENCE</scope>
    <source>
        <strain evidence="13">USB13</strain>
    </source>
</reference>
<evidence type="ECO:0000256" key="7">
    <source>
        <dbReference type="ARBA" id="ARBA00023136"/>
    </source>
</evidence>
<dbReference type="RefSeq" id="WP_187077184.1">
    <property type="nucleotide sequence ID" value="NZ_JACORT010000006.1"/>
</dbReference>
<evidence type="ECO:0000256" key="4">
    <source>
        <dbReference type="ARBA" id="ARBA00022519"/>
    </source>
</evidence>
<comment type="subcellular location">
    <subcellularLocation>
        <location evidence="1">Cell inner membrane</location>
        <topology evidence="1">Multi-pass membrane protein</topology>
    </subcellularLocation>
</comment>
<dbReference type="GO" id="GO:0004888">
    <property type="term" value="F:transmembrane signaling receptor activity"/>
    <property type="evidence" value="ECO:0007669"/>
    <property type="project" value="InterPro"/>
</dbReference>
<comment type="caution">
    <text evidence="13">The sequence shown here is derived from an EMBL/GenBank/DDBJ whole genome shotgun (WGS) entry which is preliminary data.</text>
</comment>
<dbReference type="EMBL" id="JACORT010000006">
    <property type="protein sequence ID" value="MBC5784442.1"/>
    <property type="molecule type" value="Genomic_DNA"/>
</dbReference>
<evidence type="ECO:0000256" key="6">
    <source>
        <dbReference type="ARBA" id="ARBA00022989"/>
    </source>
</evidence>
<dbReference type="PRINTS" id="PR00260">
    <property type="entry name" value="CHEMTRNSDUCR"/>
</dbReference>
<keyword evidence="5 11" id="KW-0812">Transmembrane</keyword>
<dbReference type="AlphaFoldDB" id="A0A923MRE7"/>
<evidence type="ECO:0000256" key="2">
    <source>
        <dbReference type="ARBA" id="ARBA00022475"/>
    </source>
</evidence>
<evidence type="ECO:0000313" key="13">
    <source>
        <dbReference type="EMBL" id="MBC5784442.1"/>
    </source>
</evidence>
<evidence type="ECO:0000259" key="12">
    <source>
        <dbReference type="PROSITE" id="PS50111"/>
    </source>
</evidence>
<keyword evidence="6 11" id="KW-1133">Transmembrane helix</keyword>
<evidence type="ECO:0000256" key="11">
    <source>
        <dbReference type="SAM" id="Phobius"/>
    </source>
</evidence>
<sequence>MFAKWKMAAKLSLLVGLLVAATLLVGGFGVYSLRQAQEANAASLQVQRDLKDTLNSARAAGTSFRLQILEFRHLLLRGNEKSDYDRFLGSFQRRTEEIRKHLADVQDVMNRAGLPSDGVEDARRLHGSIVAQYLEALKLFDPEKVETLRLVDDRVRGKDRQLEDKIEMLVNALQIYADSEATRVLDLTAAESRQALFVLAGASGGLALLAAVLGFVIIRQLRRALGGEPGYAKEIASRIAGGDLATEVHVDKGDNDSVIAAIRRMQEDLRLVVADVADGARGVADASAQIAQGNQDLSRRTEQQASTLEETASAMEELAANVTHNAEAAREASRLAAAAAEVAGKGGEVVDSVVRTMGGISTSSQRIGDIIGVIDGIAFQTNILALNAAVEAARAGEQGRGFAVVAAEVRTLAQRSADAAKEIKALIGASVRQVEDGSALVAAAGKTMGEIVGSVQRVSSLIAGIAAASQQQNTGLQQVSSAVGQLELVVQQNASMVEEAAAATGSMREQADALVEAIARFRLGTLDVEAPEPEAGDPDAYGHTEPLFLPSRAPLEALPATA</sequence>
<comment type="similarity">
    <text evidence="9">Belongs to the methyl-accepting chemotaxis (MCP) protein family.</text>
</comment>
<dbReference type="PROSITE" id="PS50111">
    <property type="entry name" value="CHEMOTAXIS_TRANSDUC_2"/>
    <property type="match status" value="1"/>
</dbReference>
<dbReference type="Pfam" id="PF02203">
    <property type="entry name" value="TarH"/>
    <property type="match status" value="1"/>
</dbReference>
<protein>
    <submittedName>
        <fullName evidence="13">Tar ligand binding domain-containing protein</fullName>
    </submittedName>
</protein>
<feature type="transmembrane region" description="Helical" evidence="11">
    <location>
        <begin position="195"/>
        <end position="218"/>
    </location>
</feature>
<dbReference type="SUPFAM" id="SSF58104">
    <property type="entry name" value="Methyl-accepting chemotaxis protein (MCP) signaling domain"/>
    <property type="match status" value="1"/>
</dbReference>
<gene>
    <name evidence="13" type="ORF">H8N03_15955</name>
</gene>
<dbReference type="GO" id="GO:0005886">
    <property type="term" value="C:plasma membrane"/>
    <property type="evidence" value="ECO:0007669"/>
    <property type="project" value="UniProtKB-SubCell"/>
</dbReference>
<evidence type="ECO:0000256" key="3">
    <source>
        <dbReference type="ARBA" id="ARBA00022481"/>
    </source>
</evidence>
<evidence type="ECO:0000256" key="10">
    <source>
        <dbReference type="PROSITE-ProRule" id="PRU00284"/>
    </source>
</evidence>
<evidence type="ECO:0000256" key="8">
    <source>
        <dbReference type="ARBA" id="ARBA00023224"/>
    </source>
</evidence>
<keyword evidence="4" id="KW-0997">Cell inner membrane</keyword>
<organism evidence="13 14">
    <name type="scientific">Ramlibacter cellulosilyticus</name>
    <dbReference type="NCBI Taxonomy" id="2764187"/>
    <lineage>
        <taxon>Bacteria</taxon>
        <taxon>Pseudomonadati</taxon>
        <taxon>Pseudomonadota</taxon>
        <taxon>Betaproteobacteria</taxon>
        <taxon>Burkholderiales</taxon>
        <taxon>Comamonadaceae</taxon>
        <taxon>Ramlibacter</taxon>
    </lineage>
</organism>
<dbReference type="PANTHER" id="PTHR43531:SF14">
    <property type="entry name" value="METHYL-ACCEPTING CHEMOTAXIS PROTEIN I-RELATED"/>
    <property type="match status" value="1"/>
</dbReference>
<accession>A0A923MRE7</accession>
<dbReference type="InterPro" id="IPR051310">
    <property type="entry name" value="MCP_chemotaxis"/>
</dbReference>
<keyword evidence="2" id="KW-1003">Cell membrane</keyword>
<evidence type="ECO:0000313" key="14">
    <source>
        <dbReference type="Proteomes" id="UP000608513"/>
    </source>
</evidence>
<evidence type="ECO:0000256" key="9">
    <source>
        <dbReference type="ARBA" id="ARBA00029447"/>
    </source>
</evidence>
<dbReference type="Proteomes" id="UP000608513">
    <property type="component" value="Unassembled WGS sequence"/>
</dbReference>
<dbReference type="GO" id="GO:0007165">
    <property type="term" value="P:signal transduction"/>
    <property type="evidence" value="ECO:0007669"/>
    <property type="project" value="UniProtKB-KW"/>
</dbReference>
<dbReference type="Pfam" id="PF00015">
    <property type="entry name" value="MCPsignal"/>
    <property type="match status" value="1"/>
</dbReference>